<dbReference type="OrthoDB" id="5378430at2759"/>
<proteinExistence type="predicted"/>
<feature type="compositionally biased region" description="Basic and acidic residues" evidence="1">
    <location>
        <begin position="572"/>
        <end position="581"/>
    </location>
</feature>
<accession>A0A1Y1ZCN3</accession>
<name>A0A1Y1ZCN3_9PLEO</name>
<feature type="transmembrane region" description="Helical" evidence="2">
    <location>
        <begin position="60"/>
        <end position="84"/>
    </location>
</feature>
<keyword evidence="2" id="KW-0472">Membrane</keyword>
<sequence>MPLCTLTKRLLRWKDPTLHFVTCLVIALVLTLAVDGYKALDGPGSSRRNNGNFTFRSSDIISLLSAAMIVLTITAAAWSSAVLWRSAHDVWTRHYVVPKHGLGPSERAEVMNKTVNEMHWIVSYKLQRWTENRFKNRQWQDLVVALALLPIIPQLISAPLLEGSLDWKSSQEFGAKASAASANPTANFARWRYYAGGEQSSSPDIKIAAGLAGTAWQNATAPDSPSRSKRCRHVVNNNRFPVGSALHNATVPCIVIHSVSWPDSPAPNSIIRVFNNSKDLSLSGDDSFASVDSPGIAVLFDPTNTTLKVYPPSRQRNSSLLLRPAYPNPLLFSGKMIAIVHISKRYLYEPQLLDPFGYSTLNNSIARGEIYDFELGKVFNESVYTRLEVEFTAGVSTPESSTYISHRVVESGPSDPIKSDIQPGPWVKEALYLMSDVMTAVAIMNNTSLNTWNDLTNYTENLIRASYQGSWDMLHARFDQNSTNLTVTLAEPRLQASVSKPRVAGWLTIHLLFALTAIPVWFLEGTDDARKNINDPTDFILYLKKEVSCNDQKDGNGEGSDEEKLGFTAQTRAEESLEQENRLLPTDAKS</sequence>
<evidence type="ECO:0000256" key="2">
    <source>
        <dbReference type="SAM" id="Phobius"/>
    </source>
</evidence>
<dbReference type="Proteomes" id="UP000193144">
    <property type="component" value="Unassembled WGS sequence"/>
</dbReference>
<evidence type="ECO:0000313" key="3">
    <source>
        <dbReference type="EMBL" id="ORY08042.1"/>
    </source>
</evidence>
<dbReference type="STRING" id="1231657.A0A1Y1ZCN3"/>
<protein>
    <submittedName>
        <fullName evidence="3">Uncharacterized protein</fullName>
    </submittedName>
</protein>
<comment type="caution">
    <text evidence="3">The sequence shown here is derived from an EMBL/GenBank/DDBJ whole genome shotgun (WGS) entry which is preliminary data.</text>
</comment>
<reference evidence="3 4" key="1">
    <citation type="submission" date="2016-07" db="EMBL/GenBank/DDBJ databases">
        <title>Pervasive Adenine N6-methylation of Active Genes in Fungi.</title>
        <authorList>
            <consortium name="DOE Joint Genome Institute"/>
            <person name="Mondo S.J."/>
            <person name="Dannebaum R.O."/>
            <person name="Kuo R.C."/>
            <person name="Labutti K."/>
            <person name="Haridas S."/>
            <person name="Kuo A."/>
            <person name="Salamov A."/>
            <person name="Ahrendt S.R."/>
            <person name="Lipzen A."/>
            <person name="Sullivan W."/>
            <person name="Andreopoulos W.B."/>
            <person name="Clum A."/>
            <person name="Lindquist E."/>
            <person name="Daum C."/>
            <person name="Ramamoorthy G.K."/>
            <person name="Gryganskyi A."/>
            <person name="Culley D."/>
            <person name="Magnuson J.K."/>
            <person name="James T.Y."/>
            <person name="O'Malley M.A."/>
            <person name="Stajich J.E."/>
            <person name="Spatafora J.W."/>
            <person name="Visel A."/>
            <person name="Grigoriev I.V."/>
        </authorList>
    </citation>
    <scope>NUCLEOTIDE SEQUENCE [LARGE SCALE GENOMIC DNA]</scope>
    <source>
        <strain evidence="3 4">CBS 115471</strain>
    </source>
</reference>
<organism evidence="3 4">
    <name type="scientific">Clohesyomyces aquaticus</name>
    <dbReference type="NCBI Taxonomy" id="1231657"/>
    <lineage>
        <taxon>Eukaryota</taxon>
        <taxon>Fungi</taxon>
        <taxon>Dikarya</taxon>
        <taxon>Ascomycota</taxon>
        <taxon>Pezizomycotina</taxon>
        <taxon>Dothideomycetes</taxon>
        <taxon>Pleosporomycetidae</taxon>
        <taxon>Pleosporales</taxon>
        <taxon>Lindgomycetaceae</taxon>
        <taxon>Clohesyomyces</taxon>
    </lineage>
</organism>
<gene>
    <name evidence="3" type="ORF">BCR34DRAFT_489018</name>
</gene>
<feature type="transmembrane region" description="Helical" evidence="2">
    <location>
        <begin position="142"/>
        <end position="161"/>
    </location>
</feature>
<evidence type="ECO:0000256" key="1">
    <source>
        <dbReference type="SAM" id="MobiDB-lite"/>
    </source>
</evidence>
<keyword evidence="2" id="KW-0812">Transmembrane</keyword>
<feature type="region of interest" description="Disordered" evidence="1">
    <location>
        <begin position="551"/>
        <end position="590"/>
    </location>
</feature>
<feature type="transmembrane region" description="Helical" evidence="2">
    <location>
        <begin position="503"/>
        <end position="523"/>
    </location>
</feature>
<dbReference type="EMBL" id="MCFA01000104">
    <property type="protein sequence ID" value="ORY08042.1"/>
    <property type="molecule type" value="Genomic_DNA"/>
</dbReference>
<keyword evidence="4" id="KW-1185">Reference proteome</keyword>
<feature type="transmembrane region" description="Helical" evidence="2">
    <location>
        <begin position="18"/>
        <end position="40"/>
    </location>
</feature>
<keyword evidence="2" id="KW-1133">Transmembrane helix</keyword>
<evidence type="ECO:0000313" key="4">
    <source>
        <dbReference type="Proteomes" id="UP000193144"/>
    </source>
</evidence>
<dbReference type="AlphaFoldDB" id="A0A1Y1ZCN3"/>